<reference key="2">
    <citation type="submission" date="2011-05" db="EMBL/GenBank/DDBJ databases">
        <title>Complete genome sequence of the aerobic marine methanotroph Methylomonas methanica MC09.</title>
        <authorList>
            <person name="Boden R."/>
            <person name="Cunliffe M."/>
            <person name="Scanlan J."/>
            <person name="Moussard H."/>
            <person name="Kits K.D."/>
            <person name="Klotz M."/>
            <person name="Jetten M."/>
            <person name="Vuilleumier S."/>
            <person name="Han J."/>
            <person name="Peters L."/>
            <person name="Mikhailova N."/>
            <person name="Teshima H."/>
            <person name="Tapia R."/>
            <person name="Kyrpides N."/>
            <person name="Ivanova N."/>
            <person name="Pagani I."/>
            <person name="Cheng J.-F."/>
            <person name="Goodwin L."/>
            <person name="Han C."/>
            <person name="Hauser L."/>
            <person name="Land M."/>
            <person name="Lapidus A."/>
            <person name="Lucas S."/>
            <person name="Pitluck S."/>
            <person name="Woyke T."/>
            <person name="Stein L.Y."/>
            <person name="Murrell C."/>
        </authorList>
    </citation>
    <scope>NUCLEOTIDE SEQUENCE</scope>
    <source>
        <strain>MC09</strain>
    </source>
</reference>
<reference evidence="1 2" key="1">
    <citation type="journal article" date="2011" name="J. Bacteriol.">
        <title>Complete Genome Sequence of the Aerobic Marine Methanotroph Methylomonas methanica MC09.</title>
        <authorList>
            <person name="Boden R."/>
            <person name="Cunliffe M."/>
            <person name="Scanlan J."/>
            <person name="Moussard H."/>
            <person name="Kits K.D."/>
            <person name="Klotz M.G."/>
            <person name="Jetten M.S."/>
            <person name="Vuilleumier S."/>
            <person name="Han J."/>
            <person name="Peters L."/>
            <person name="Mikhailova N."/>
            <person name="Teshima H."/>
            <person name="Tapia R."/>
            <person name="Kyrpides N."/>
            <person name="Ivanova N."/>
            <person name="Pagani I."/>
            <person name="Cheng J.F."/>
            <person name="Goodwin L."/>
            <person name="Han C."/>
            <person name="Hauser L."/>
            <person name="Land M.L."/>
            <person name="Lapidus A."/>
            <person name="Lucas S."/>
            <person name="Pitluck S."/>
            <person name="Woyke T."/>
            <person name="Stein L."/>
            <person name="Murrell J.C."/>
        </authorList>
    </citation>
    <scope>NUCLEOTIDE SEQUENCE [LARGE SCALE GENOMIC DNA]</scope>
    <source>
        <strain evidence="1 2">MC09</strain>
    </source>
</reference>
<dbReference type="KEGG" id="mmt:Metme_4165"/>
<dbReference type="SUPFAM" id="SSF82171">
    <property type="entry name" value="DPP6 N-terminal domain-like"/>
    <property type="match status" value="1"/>
</dbReference>
<dbReference type="InterPro" id="IPR011659">
    <property type="entry name" value="WD40"/>
</dbReference>
<evidence type="ECO:0000313" key="2">
    <source>
        <dbReference type="Proteomes" id="UP000008888"/>
    </source>
</evidence>
<dbReference type="AlphaFoldDB" id="G0A196"/>
<dbReference type="eggNOG" id="COG0823">
    <property type="taxonomic scope" value="Bacteria"/>
</dbReference>
<reference evidence="2" key="3">
    <citation type="submission" date="2011-05" db="EMBL/GenBank/DDBJ databases">
        <title>Complete sequence of Methylomonas methanica MC09.</title>
        <authorList>
            <consortium name="US DOE Joint Genome Institute"/>
            <person name="Lucas S."/>
            <person name="Han J."/>
            <person name="Lapidus A."/>
            <person name="Cheng J.-F."/>
            <person name="Goodwin L."/>
            <person name="Pitluck S."/>
            <person name="Peters L."/>
            <person name="Mikhailova N."/>
            <person name="Teshima H."/>
            <person name="Han C."/>
            <person name="Tapia R."/>
            <person name="Land M."/>
            <person name="Hauser L."/>
            <person name="Kyrpides N."/>
            <person name="Ivanova N."/>
            <person name="Pagani I."/>
            <person name="Stein L."/>
            <person name="Woyke T."/>
        </authorList>
    </citation>
    <scope>NUCLEOTIDE SEQUENCE [LARGE SCALE GENOMIC DNA]</scope>
    <source>
        <strain evidence="2">MC09</strain>
    </source>
</reference>
<accession>G0A196</accession>
<dbReference type="InterPro" id="IPR011042">
    <property type="entry name" value="6-blade_b-propeller_TolB-like"/>
</dbReference>
<name>G0A196_METMM</name>
<organism evidence="1 2">
    <name type="scientific">Methylomonas methanica (strain DSM 25384 / MC09)</name>
    <dbReference type="NCBI Taxonomy" id="857087"/>
    <lineage>
        <taxon>Bacteria</taxon>
        <taxon>Pseudomonadati</taxon>
        <taxon>Pseudomonadota</taxon>
        <taxon>Gammaproteobacteria</taxon>
        <taxon>Methylococcales</taxon>
        <taxon>Methylococcaceae</taxon>
        <taxon>Methylomonas</taxon>
    </lineage>
</organism>
<dbReference type="Gene3D" id="2.120.10.30">
    <property type="entry name" value="TolB, C-terminal domain"/>
    <property type="match status" value="1"/>
</dbReference>
<dbReference type="EMBL" id="CP002738">
    <property type="protein sequence ID" value="AEG02516.1"/>
    <property type="molecule type" value="Genomic_DNA"/>
</dbReference>
<gene>
    <name evidence="1" type="ordered locus">Metme_4165</name>
</gene>
<dbReference type="Pfam" id="PF07676">
    <property type="entry name" value="PD40"/>
    <property type="match status" value="1"/>
</dbReference>
<keyword evidence="2" id="KW-1185">Reference proteome</keyword>
<dbReference type="HOGENOM" id="CLU_959120_0_0_6"/>
<dbReference type="STRING" id="857087.Metme_4165"/>
<proteinExistence type="predicted"/>
<evidence type="ECO:0000313" key="1">
    <source>
        <dbReference type="EMBL" id="AEG02516.1"/>
    </source>
</evidence>
<dbReference type="Proteomes" id="UP000008888">
    <property type="component" value="Chromosome"/>
</dbReference>
<protein>
    <submittedName>
        <fullName evidence="1">WD40-like beta Propeller containing protein</fullName>
    </submittedName>
</protein>
<sequence>MLIQPTILFAIMMGFSLNALAQVIPSGLSFMGLNQNQWLIYVEKSGIFTELPAISEPRNPSFNYKSQKYAYIGSDASLHEASYLDSADSILKLAGKGHAYTQPAYDEDGKRLFLVSLKEGASVDTDILVRENGQWKIAVNQRSAQFEPYFQPPNTLYYSNVHCTEDCGRIIQEIWRKDLTSGIAEQVTLTNSIARQPVVSKDGETLYFSSNKAGYYHIWQLSLASNTYRQLTSGAVTDESPALDSEGHLYFIRHSADGRGGIMQWQDGAEPIELTLPEGVTDVRDLKIRQ</sequence>